<evidence type="ECO:0000313" key="1">
    <source>
        <dbReference type="EMBL" id="KZN01147.1"/>
    </source>
</evidence>
<comment type="caution">
    <text evidence="1">The sequence shown here is derived from an EMBL/GenBank/DDBJ whole genome shotgun (WGS) entry which is preliminary data.</text>
</comment>
<organism evidence="1">
    <name type="scientific">Daucus carota subsp. sativus</name>
    <name type="common">Carrot</name>
    <dbReference type="NCBI Taxonomy" id="79200"/>
    <lineage>
        <taxon>Eukaryota</taxon>
        <taxon>Viridiplantae</taxon>
        <taxon>Streptophyta</taxon>
        <taxon>Embryophyta</taxon>
        <taxon>Tracheophyta</taxon>
        <taxon>Spermatophyta</taxon>
        <taxon>Magnoliopsida</taxon>
        <taxon>eudicotyledons</taxon>
        <taxon>Gunneridae</taxon>
        <taxon>Pentapetalae</taxon>
        <taxon>asterids</taxon>
        <taxon>campanulids</taxon>
        <taxon>Apiales</taxon>
        <taxon>Apiaceae</taxon>
        <taxon>Apioideae</taxon>
        <taxon>Scandiceae</taxon>
        <taxon>Daucinae</taxon>
        <taxon>Daucus</taxon>
        <taxon>Daucus sect. Daucus</taxon>
    </lineage>
</organism>
<reference evidence="1" key="1">
    <citation type="journal article" date="2016" name="Nat. Genet.">
        <title>A high-quality carrot genome assembly provides new insights into carotenoid accumulation and asterid genome evolution.</title>
        <authorList>
            <person name="Iorizzo M."/>
            <person name="Ellison S."/>
            <person name="Senalik D."/>
            <person name="Zeng P."/>
            <person name="Satapoomin P."/>
            <person name="Huang J."/>
            <person name="Bowman M."/>
            <person name="Iovene M."/>
            <person name="Sanseverino W."/>
            <person name="Cavagnaro P."/>
            <person name="Yildiz M."/>
            <person name="Macko-Podgorni A."/>
            <person name="Moranska E."/>
            <person name="Grzebelus E."/>
            <person name="Grzebelus D."/>
            <person name="Ashrafi H."/>
            <person name="Zheng Z."/>
            <person name="Cheng S."/>
            <person name="Spooner D."/>
            <person name="Van Deynze A."/>
            <person name="Simon P."/>
        </authorList>
    </citation>
    <scope>NUCLEOTIDE SEQUENCE [LARGE SCALE GENOMIC DNA]</scope>
    <source>
        <tissue evidence="1">Leaf</tissue>
    </source>
</reference>
<proteinExistence type="predicted"/>
<dbReference type="Gramene" id="KZN01147">
    <property type="protein sequence ID" value="KZN01147"/>
    <property type="gene ID" value="DCAR_009901"/>
</dbReference>
<sequence length="65" mass="7321">MIEMTANIISKYTEKKGKETSVGVKNESLGEEINSNYDINIWNISTFIPANLHLFLMGNPPGFFL</sequence>
<protein>
    <submittedName>
        <fullName evidence="1">Uncharacterized protein</fullName>
    </submittedName>
</protein>
<dbReference type="EMBL" id="LNRQ01000003">
    <property type="protein sequence ID" value="KZN01147.1"/>
    <property type="molecule type" value="Genomic_DNA"/>
</dbReference>
<accession>A0A161XX15</accession>
<name>A0A161XX15_DAUCS</name>
<gene>
    <name evidence="1" type="ORF">DCAR_009901</name>
</gene>
<dbReference type="AlphaFoldDB" id="A0A161XX15"/>